<dbReference type="EMBL" id="JACCFW010000001">
    <property type="protein sequence ID" value="NYJ73992.1"/>
    <property type="molecule type" value="Genomic_DNA"/>
</dbReference>
<gene>
    <name evidence="1" type="ORF">HNR15_000955</name>
</gene>
<keyword evidence="2" id="KW-1185">Reference proteome</keyword>
<evidence type="ECO:0000313" key="1">
    <source>
        <dbReference type="EMBL" id="NYJ73992.1"/>
    </source>
</evidence>
<dbReference type="AlphaFoldDB" id="A0A853D9S5"/>
<dbReference type="RefSeq" id="WP_179479589.1">
    <property type="nucleotide sequence ID" value="NZ_JACCFW010000001.1"/>
</dbReference>
<comment type="caution">
    <text evidence="1">The sequence shown here is derived from an EMBL/GenBank/DDBJ whole genome shotgun (WGS) entry which is preliminary data.</text>
</comment>
<evidence type="ECO:0000313" key="2">
    <source>
        <dbReference type="Proteomes" id="UP000571817"/>
    </source>
</evidence>
<protein>
    <submittedName>
        <fullName evidence="1">Uncharacterized protein</fullName>
    </submittedName>
</protein>
<dbReference type="Proteomes" id="UP000571817">
    <property type="component" value="Unassembled WGS sequence"/>
</dbReference>
<accession>A0A853D9S5</accession>
<organism evidence="1 2">
    <name type="scientific">Allobranchiibius huperziae</name>
    <dbReference type="NCBI Taxonomy" id="1874116"/>
    <lineage>
        <taxon>Bacteria</taxon>
        <taxon>Bacillati</taxon>
        <taxon>Actinomycetota</taxon>
        <taxon>Actinomycetes</taxon>
        <taxon>Micrococcales</taxon>
        <taxon>Dermacoccaceae</taxon>
        <taxon>Allobranchiibius</taxon>
    </lineage>
</organism>
<sequence>MRWSELFADLEAQLDAADRAELDAQVADRTRRERAAVSWTDRAAAALGAPLTVHTPCGPVRGSLEDLGADWLLLDEQGHGRLGSAVLPFSAVLSVTGLPVRSTDGRGLGRRFGIGVALRAIARDRGAVAVHDIHRGVVVGTVDAVGSDHLDIAEHPADAVRRSGVLTGHRAVPFRAIAVIRRG</sequence>
<proteinExistence type="predicted"/>
<name>A0A853D9S5_9MICO</name>
<reference evidence="1 2" key="1">
    <citation type="submission" date="2020-07" db="EMBL/GenBank/DDBJ databases">
        <title>Sequencing the genomes of 1000 actinobacteria strains.</title>
        <authorList>
            <person name="Klenk H.-P."/>
        </authorList>
    </citation>
    <scope>NUCLEOTIDE SEQUENCE [LARGE SCALE GENOMIC DNA]</scope>
    <source>
        <strain evidence="1 2">DSM 29531</strain>
    </source>
</reference>